<sequence>MSTAYGERSAAAGLPTDLHAQRLLLLAGAGRLSRVVHVLVELGIAERIGDETRTVDELAADTGTDALSLYRILRVAASVGIFQEGPAKAFSATPLSDGLRPGHPGSVLPLVQYNNLDLTRRPFEQILHSVRTGAPAFDEVFGRPFYAYLESHPEAGEFFERFMLHWSRRLVAEELPKLGLERFRRIVDLGGGDGGFLAEVLRRQPGTTGVLMDLPRVAASARARLAEAGLADRVTVVPDDFFRAPIPTDGDAYLLKGVLHNWSDDKVRELLHRLRAAIGPREATLLVFDVVMSPDNRWDHGKFLDADMLVLFGGRERTLPEWRKLFAETGFELTNEPEYRWAMLECRPV</sequence>
<name>A8KQY8_STROV</name>
<evidence type="ECO:0000256" key="2">
    <source>
        <dbReference type="ARBA" id="ARBA00022679"/>
    </source>
</evidence>
<dbReference type="Gene3D" id="1.10.287.1350">
    <property type="match status" value="1"/>
</dbReference>
<protein>
    <submittedName>
        <fullName evidence="7">C3 O-methyltransferase</fullName>
    </submittedName>
</protein>
<dbReference type="AlphaFoldDB" id="A8KQY8"/>
<reference evidence="7" key="1">
    <citation type="journal article" date="2008" name="Microbiology">
        <title>Biosynthesis of elloramycin in Streptomyces olivaceus requires glycosylation by enzymes encoded outside the aglycon cluster.</title>
        <authorList>
            <person name="Ramos A."/>
            <person name="Lombo F."/>
            <person name="Brana A.F."/>
            <person name="Rohr J."/>
            <person name="Mendez C."/>
            <person name="Salas J.A."/>
        </authorList>
    </citation>
    <scope>NUCLEOTIDE SEQUENCE</scope>
    <source>
        <strain evidence="7">Tu 2353</strain>
    </source>
</reference>
<dbReference type="BioCyc" id="MetaCyc:MONOMER-18600"/>
<dbReference type="SUPFAM" id="SSF46785">
    <property type="entry name" value="Winged helix' DNA-binding domain"/>
    <property type="match status" value="1"/>
</dbReference>
<dbReference type="InterPro" id="IPR029063">
    <property type="entry name" value="SAM-dependent_MTases_sf"/>
</dbReference>
<evidence type="ECO:0000259" key="5">
    <source>
        <dbReference type="Pfam" id="PF00891"/>
    </source>
</evidence>
<dbReference type="Gene3D" id="3.40.50.150">
    <property type="entry name" value="Vaccinia Virus protein VP39"/>
    <property type="match status" value="1"/>
</dbReference>
<feature type="active site" description="Proton acceptor" evidence="4">
    <location>
        <position position="260"/>
    </location>
</feature>
<dbReference type="PANTHER" id="PTHR43712">
    <property type="entry name" value="PUTATIVE (AFU_ORTHOLOGUE AFUA_4G14580)-RELATED"/>
    <property type="match status" value="1"/>
</dbReference>
<feature type="domain" description="O-methyltransferase dimerisation" evidence="6">
    <location>
        <begin position="29"/>
        <end position="97"/>
    </location>
</feature>
<dbReference type="GO" id="GO:0032259">
    <property type="term" value="P:methylation"/>
    <property type="evidence" value="ECO:0007669"/>
    <property type="project" value="UniProtKB-KW"/>
</dbReference>
<evidence type="ECO:0000313" key="7">
    <source>
        <dbReference type="EMBL" id="CAP12604.1"/>
    </source>
</evidence>
<evidence type="ECO:0000256" key="4">
    <source>
        <dbReference type="PIRSR" id="PIRSR005739-1"/>
    </source>
</evidence>
<dbReference type="PANTHER" id="PTHR43712:SF2">
    <property type="entry name" value="O-METHYLTRANSFERASE CICE"/>
    <property type="match status" value="1"/>
</dbReference>
<dbReference type="EMBL" id="AM900040">
    <property type="protein sequence ID" value="CAP12604.1"/>
    <property type="molecule type" value="Genomic_DNA"/>
</dbReference>
<dbReference type="GO" id="GO:0008171">
    <property type="term" value="F:O-methyltransferase activity"/>
    <property type="evidence" value="ECO:0007669"/>
    <property type="project" value="InterPro"/>
</dbReference>
<proteinExistence type="predicted"/>
<dbReference type="Gene3D" id="1.10.10.10">
    <property type="entry name" value="Winged helix-like DNA-binding domain superfamily/Winged helix DNA-binding domain"/>
    <property type="match status" value="1"/>
</dbReference>
<dbReference type="InterPro" id="IPR001077">
    <property type="entry name" value="COMT_C"/>
</dbReference>
<dbReference type="InterPro" id="IPR036390">
    <property type="entry name" value="WH_DNA-bd_sf"/>
</dbReference>
<evidence type="ECO:0000256" key="3">
    <source>
        <dbReference type="ARBA" id="ARBA00022691"/>
    </source>
</evidence>
<dbReference type="GO" id="GO:0046983">
    <property type="term" value="F:protein dimerization activity"/>
    <property type="evidence" value="ECO:0007669"/>
    <property type="project" value="InterPro"/>
</dbReference>
<dbReference type="InterPro" id="IPR016461">
    <property type="entry name" value="COMT-like"/>
</dbReference>
<evidence type="ECO:0000259" key="6">
    <source>
        <dbReference type="Pfam" id="PF08100"/>
    </source>
</evidence>
<dbReference type="SUPFAM" id="SSF53335">
    <property type="entry name" value="S-adenosyl-L-methionine-dependent methyltransferases"/>
    <property type="match status" value="1"/>
</dbReference>
<keyword evidence="1 7" id="KW-0489">Methyltransferase</keyword>
<feature type="domain" description="O-methyltransferase C-terminal" evidence="5">
    <location>
        <begin position="125"/>
        <end position="332"/>
    </location>
</feature>
<dbReference type="InterPro" id="IPR012967">
    <property type="entry name" value="COMT_dimerisation"/>
</dbReference>
<dbReference type="PIRSF" id="PIRSF005739">
    <property type="entry name" value="O-mtase"/>
    <property type="match status" value="1"/>
</dbReference>
<dbReference type="Pfam" id="PF00891">
    <property type="entry name" value="Methyltransf_2"/>
    <property type="match status" value="1"/>
</dbReference>
<evidence type="ECO:0000256" key="1">
    <source>
        <dbReference type="ARBA" id="ARBA00022603"/>
    </source>
</evidence>
<keyword evidence="2 7" id="KW-0808">Transferase</keyword>
<keyword evidence="3" id="KW-0949">S-adenosyl-L-methionine</keyword>
<dbReference type="PROSITE" id="PS51683">
    <property type="entry name" value="SAM_OMT_II"/>
    <property type="match status" value="1"/>
</dbReference>
<dbReference type="InterPro" id="IPR036388">
    <property type="entry name" value="WH-like_DNA-bd_sf"/>
</dbReference>
<accession>A8KQY8</accession>
<organism evidence="7">
    <name type="scientific">Streptomyces olivaceus</name>
    <dbReference type="NCBI Taxonomy" id="47716"/>
    <lineage>
        <taxon>Bacteria</taxon>
        <taxon>Bacillati</taxon>
        <taxon>Actinomycetota</taxon>
        <taxon>Actinomycetes</taxon>
        <taxon>Kitasatosporales</taxon>
        <taxon>Streptomycetaceae</taxon>
        <taxon>Streptomyces</taxon>
    </lineage>
</organism>
<gene>
    <name evidence="7" type="primary">elmNII</name>
</gene>
<dbReference type="Pfam" id="PF08100">
    <property type="entry name" value="Dimerisation"/>
    <property type="match status" value="1"/>
</dbReference>